<dbReference type="EMBL" id="FQYI01000008">
    <property type="protein sequence ID" value="SHJ06774.1"/>
    <property type="molecule type" value="Genomic_DNA"/>
</dbReference>
<evidence type="ECO:0008006" key="3">
    <source>
        <dbReference type="Google" id="ProtNLM"/>
    </source>
</evidence>
<protein>
    <recommendedName>
        <fullName evidence="3">Helix-turn-helix domain-containing protein</fullName>
    </recommendedName>
</protein>
<evidence type="ECO:0000313" key="2">
    <source>
        <dbReference type="Proteomes" id="UP000184335"/>
    </source>
</evidence>
<organism evidence="1 2">
    <name type="scientific">Cruoricaptor ignavus</name>
    <dbReference type="NCBI Taxonomy" id="1118202"/>
    <lineage>
        <taxon>Bacteria</taxon>
        <taxon>Pseudomonadati</taxon>
        <taxon>Bacteroidota</taxon>
        <taxon>Flavobacteriia</taxon>
        <taxon>Flavobacteriales</taxon>
        <taxon>Weeksellaceae</taxon>
        <taxon>Cruoricaptor</taxon>
    </lineage>
</organism>
<dbReference type="OrthoDB" id="1275311at2"/>
<proteinExistence type="predicted"/>
<sequence length="238" mass="27331">MAGKLVLEARFSQVPNELVHNKDISLKAKGVYAYINSKPDGWEFSVEKIARENRDGVDSVKSAIKELEHHGYLIRRKYQDERGYWCIDYILLIKSANDTADELPVKENPLVENPLKENPSKENPQIIKNSITKTVLNKTININSDNDFEKALISEGADKILAKEYMTVRKKTKGVSTQSAFNSLLSEIKKSGMTINEVLKICSENSWRGFKASWMKNIERKESKTTELNFDKWKTWKD</sequence>
<dbReference type="Pfam" id="PF13730">
    <property type="entry name" value="HTH_36"/>
    <property type="match status" value="1"/>
</dbReference>
<dbReference type="RefSeq" id="WP_073180298.1">
    <property type="nucleotide sequence ID" value="NZ_FQYI01000008.1"/>
</dbReference>
<accession>A0A1M6GA83</accession>
<name>A0A1M6GA83_9FLAO</name>
<keyword evidence="2" id="KW-1185">Reference proteome</keyword>
<reference evidence="1 2" key="1">
    <citation type="submission" date="2016-11" db="EMBL/GenBank/DDBJ databases">
        <authorList>
            <person name="Jaros S."/>
            <person name="Januszkiewicz K."/>
            <person name="Wedrychowicz H."/>
        </authorList>
    </citation>
    <scope>NUCLEOTIDE SEQUENCE [LARGE SCALE GENOMIC DNA]</scope>
    <source>
        <strain evidence="1 2">DSM 25479</strain>
    </source>
</reference>
<dbReference type="Proteomes" id="UP000184335">
    <property type="component" value="Unassembled WGS sequence"/>
</dbReference>
<dbReference type="AlphaFoldDB" id="A0A1M6GA83"/>
<dbReference type="STRING" id="1118202.SAMN05443429_108112"/>
<gene>
    <name evidence="1" type="ORF">SAMN05443429_108112</name>
</gene>
<evidence type="ECO:0000313" key="1">
    <source>
        <dbReference type="EMBL" id="SHJ06774.1"/>
    </source>
</evidence>